<dbReference type="InterPro" id="IPR036955">
    <property type="entry name" value="AP2/ERF_dom_sf"/>
</dbReference>
<gene>
    <name evidence="19" type="ORF">J5N97_002887</name>
</gene>
<reference evidence="19" key="1">
    <citation type="submission" date="2021-03" db="EMBL/GenBank/DDBJ databases">
        <authorList>
            <person name="Li Z."/>
            <person name="Yang C."/>
        </authorList>
    </citation>
    <scope>NUCLEOTIDE SEQUENCE</scope>
    <source>
        <strain evidence="19">Dzin_1.0</strain>
        <tissue evidence="19">Leaf</tissue>
    </source>
</reference>
<feature type="binding site" evidence="15">
    <location>
        <position position="151"/>
    </location>
    <ligand>
        <name>chlorophyll a</name>
        <dbReference type="ChEBI" id="CHEBI:58416"/>
        <label>1</label>
    </ligand>
</feature>
<dbReference type="AlphaFoldDB" id="A0A9D5D353"/>
<evidence type="ECO:0000256" key="14">
    <source>
        <dbReference type="ARBA" id="ARBA00023242"/>
    </source>
</evidence>
<dbReference type="FunFam" id="1.10.3460.10:FF:000010">
    <property type="entry name" value="Chlorophyll a-b binding protein, chloroplastic"/>
    <property type="match status" value="1"/>
</dbReference>
<evidence type="ECO:0000256" key="13">
    <source>
        <dbReference type="ARBA" id="ARBA00023163"/>
    </source>
</evidence>
<dbReference type="SUPFAM" id="SSF103511">
    <property type="entry name" value="Chlorophyll a-b binding protein"/>
    <property type="match status" value="1"/>
</dbReference>
<dbReference type="PANTHER" id="PTHR21649">
    <property type="entry name" value="CHLOROPHYLL A/B BINDING PROTEIN"/>
    <property type="match status" value="1"/>
</dbReference>
<evidence type="ECO:0000256" key="11">
    <source>
        <dbReference type="ARBA" id="ARBA00023015"/>
    </source>
</evidence>
<feature type="domain" description="AP2/ERF" evidence="18">
    <location>
        <begin position="63"/>
        <end position="110"/>
    </location>
</feature>
<dbReference type="InterPro" id="IPR001471">
    <property type="entry name" value="AP2/ERF_dom"/>
</dbReference>
<feature type="binding site" evidence="15">
    <location>
        <position position="264"/>
    </location>
    <ligand>
        <name>chlorophyll a</name>
        <dbReference type="ChEBI" id="CHEBI:58416"/>
        <label>1</label>
    </ligand>
</feature>
<feature type="binding site" evidence="15">
    <location>
        <position position="265"/>
    </location>
    <ligand>
        <name>chlorophyll b</name>
        <dbReference type="ChEBI" id="CHEBI:61721"/>
        <label>5</label>
    </ligand>
</feature>
<dbReference type="GO" id="GO:0009765">
    <property type="term" value="P:photosynthesis, light harvesting"/>
    <property type="evidence" value="ECO:0007669"/>
    <property type="project" value="InterPro"/>
</dbReference>
<feature type="binding site" description="axial binding residue" evidence="15">
    <location>
        <position position="153"/>
    </location>
    <ligand>
        <name>chlorophyll b</name>
        <dbReference type="ChEBI" id="CHEBI:61721"/>
        <label>1</label>
    </ligand>
    <ligandPart>
        <name>Mg</name>
        <dbReference type="ChEBI" id="CHEBI:25107"/>
    </ligandPart>
</feature>
<dbReference type="Pfam" id="PF00504">
    <property type="entry name" value="Chloroa_b-bind"/>
    <property type="match status" value="1"/>
</dbReference>
<dbReference type="GO" id="GO:0016168">
    <property type="term" value="F:chlorophyll binding"/>
    <property type="evidence" value="ECO:0007669"/>
    <property type="project" value="UniProtKB-KW"/>
</dbReference>
<comment type="caution">
    <text evidence="19">The sequence shown here is derived from an EMBL/GenBank/DDBJ whole genome shotgun (WGS) entry which is preliminary data.</text>
</comment>
<dbReference type="GO" id="GO:0003700">
    <property type="term" value="F:DNA-binding transcription factor activity"/>
    <property type="evidence" value="ECO:0007669"/>
    <property type="project" value="InterPro"/>
</dbReference>
<evidence type="ECO:0000256" key="17">
    <source>
        <dbReference type="SAM" id="MobiDB-lite"/>
    </source>
</evidence>
<evidence type="ECO:0000256" key="4">
    <source>
        <dbReference type="ARBA" id="ARBA00011769"/>
    </source>
</evidence>
<dbReference type="GO" id="GO:0009523">
    <property type="term" value="C:photosystem II"/>
    <property type="evidence" value="ECO:0007669"/>
    <property type="project" value="UniProtKB-KW"/>
</dbReference>
<feature type="region of interest" description="Disordered" evidence="17">
    <location>
        <begin position="48"/>
        <end position="67"/>
    </location>
</feature>
<dbReference type="GO" id="GO:0003677">
    <property type="term" value="F:DNA binding"/>
    <property type="evidence" value="ECO:0007669"/>
    <property type="project" value="UniProtKB-KW"/>
</dbReference>
<dbReference type="OrthoDB" id="423598at2759"/>
<dbReference type="InterPro" id="IPR022796">
    <property type="entry name" value="Chloroa_b-bind"/>
</dbReference>
<organism evidence="19 20">
    <name type="scientific">Dioscorea zingiberensis</name>
    <dbReference type="NCBI Taxonomy" id="325984"/>
    <lineage>
        <taxon>Eukaryota</taxon>
        <taxon>Viridiplantae</taxon>
        <taxon>Streptophyta</taxon>
        <taxon>Embryophyta</taxon>
        <taxon>Tracheophyta</taxon>
        <taxon>Spermatophyta</taxon>
        <taxon>Magnoliopsida</taxon>
        <taxon>Liliopsida</taxon>
        <taxon>Dioscoreales</taxon>
        <taxon>Dioscoreaceae</taxon>
        <taxon>Dioscorea</taxon>
    </lineage>
</organism>
<accession>A0A9D5D353</accession>
<dbReference type="EMBL" id="JAGGNH010000001">
    <property type="protein sequence ID" value="KAJ0984531.1"/>
    <property type="molecule type" value="Genomic_DNA"/>
</dbReference>
<reference evidence="19" key="2">
    <citation type="journal article" date="2022" name="Hortic Res">
        <title>The genome of Dioscorea zingiberensis sheds light on the biosynthesis, origin and evolution of the medicinally important diosgenin saponins.</title>
        <authorList>
            <person name="Li Y."/>
            <person name="Tan C."/>
            <person name="Li Z."/>
            <person name="Guo J."/>
            <person name="Li S."/>
            <person name="Chen X."/>
            <person name="Wang C."/>
            <person name="Dai X."/>
            <person name="Yang H."/>
            <person name="Song W."/>
            <person name="Hou L."/>
            <person name="Xu J."/>
            <person name="Tong Z."/>
            <person name="Xu A."/>
            <person name="Yuan X."/>
            <person name="Wang W."/>
            <person name="Yang Q."/>
            <person name="Chen L."/>
            <person name="Sun Z."/>
            <person name="Wang K."/>
            <person name="Pan B."/>
            <person name="Chen J."/>
            <person name="Bao Y."/>
            <person name="Liu F."/>
            <person name="Qi X."/>
            <person name="Gang D.R."/>
            <person name="Wen J."/>
            <person name="Li J."/>
        </authorList>
    </citation>
    <scope>NUCLEOTIDE SEQUENCE</scope>
    <source>
        <strain evidence="19">Dzin_1.0</strain>
    </source>
</reference>
<dbReference type="Proteomes" id="UP001085076">
    <property type="component" value="Miscellaneous, Linkage group lg01"/>
</dbReference>
<evidence type="ECO:0000256" key="15">
    <source>
        <dbReference type="PIRSR" id="PIRSR601344-1"/>
    </source>
</evidence>
<evidence type="ECO:0000256" key="2">
    <source>
        <dbReference type="ARBA" id="ARBA00004123"/>
    </source>
</evidence>
<feature type="binding site" evidence="15">
    <location>
        <position position="268"/>
    </location>
    <ligand>
        <name>chlorophyll a</name>
        <dbReference type="ChEBI" id="CHEBI:58416"/>
        <label>1</label>
    </ligand>
</feature>
<evidence type="ECO:0000256" key="10">
    <source>
        <dbReference type="ARBA" id="ARBA00022991"/>
    </source>
</evidence>
<keyword evidence="10 16" id="KW-0157">Chromophore</keyword>
<evidence type="ECO:0000256" key="3">
    <source>
        <dbReference type="ARBA" id="ARBA00004334"/>
    </source>
</evidence>
<comment type="subunit">
    <text evidence="4">The LHC complex consists of chlorophyll a-b binding proteins.</text>
</comment>
<sequence length="319" mass="35127">MSTESDHSVTPLPPRDQEHIAIVSALACVFSGDPAAVPPAELLDLGQCTQQQSKGRQRKKTNKYRGVRQRPWGRWAAEIRDPRRAPTLPPFTSPATAGRLITRAHRPTWLPGLDPPSHLDGRLVGDFGFDPLGLGEDPKSLRWYVQAELVHCRFAMARVAGILFTDLLRVTGISKLPVWYEAGGVKFEFANTTTLFILQLLLMGFVETKRYMDYITPGSQAQEGTFFGLEAALEGLEPGYPGGPLLNPLGLAKDIRNASELKLKEIKNVARFTGRLAMVAMLGFFVQAYVTHAGPIDNLITHLSNPWNNTIIQTLSASS</sequence>
<dbReference type="GO" id="GO:0009535">
    <property type="term" value="C:chloroplast thylakoid membrane"/>
    <property type="evidence" value="ECO:0007669"/>
    <property type="project" value="UniProtKB-SubCell"/>
</dbReference>
<keyword evidence="9" id="KW-0809">Transit peptide</keyword>
<dbReference type="PROSITE" id="PS51032">
    <property type="entry name" value="AP2_ERF"/>
    <property type="match status" value="1"/>
</dbReference>
<feature type="compositionally biased region" description="Basic residues" evidence="17">
    <location>
        <begin position="55"/>
        <end position="67"/>
    </location>
</feature>
<keyword evidence="16" id="KW-0793">Thylakoid</keyword>
<keyword evidence="12" id="KW-0238">DNA-binding</keyword>
<dbReference type="SMART" id="SM00380">
    <property type="entry name" value="AP2"/>
    <property type="match status" value="1"/>
</dbReference>
<keyword evidence="6 16" id="KW-0150">Chloroplast</keyword>
<dbReference type="Gene3D" id="3.30.730.10">
    <property type="entry name" value="AP2/ERF domain"/>
    <property type="match status" value="1"/>
</dbReference>
<evidence type="ECO:0000256" key="7">
    <source>
        <dbReference type="ARBA" id="ARBA00022531"/>
    </source>
</evidence>
<evidence type="ECO:0000256" key="5">
    <source>
        <dbReference type="ARBA" id="ARBA00022494"/>
    </source>
</evidence>
<protein>
    <recommendedName>
        <fullName evidence="16">Chlorophyll a-b binding protein, chloroplastic</fullName>
    </recommendedName>
</protein>
<dbReference type="GO" id="GO:0005634">
    <property type="term" value="C:nucleus"/>
    <property type="evidence" value="ECO:0007669"/>
    <property type="project" value="UniProtKB-SubCell"/>
</dbReference>
<feature type="binding site" evidence="15">
    <location>
        <position position="287"/>
    </location>
    <ligand>
        <name>chlorophyll a</name>
        <dbReference type="ChEBI" id="CHEBI:58416"/>
        <label>1</label>
    </ligand>
</feature>
<dbReference type="InterPro" id="IPR001344">
    <property type="entry name" value="Chloro_AB-bd_pln"/>
</dbReference>
<evidence type="ECO:0000256" key="16">
    <source>
        <dbReference type="RuleBase" id="RU363080"/>
    </source>
</evidence>
<evidence type="ECO:0000313" key="19">
    <source>
        <dbReference type="EMBL" id="KAJ0984531.1"/>
    </source>
</evidence>
<keyword evidence="7 16" id="KW-0602">Photosynthesis</keyword>
<feature type="binding site" evidence="15">
    <location>
        <position position="275"/>
    </location>
    <ligand>
        <name>chlorophyll a</name>
        <dbReference type="ChEBI" id="CHEBI:58416"/>
        <label>1</label>
    </ligand>
</feature>
<keyword evidence="16" id="KW-0603">Photosystem I</keyword>
<evidence type="ECO:0000256" key="1">
    <source>
        <dbReference type="ARBA" id="ARBA00003803"/>
    </source>
</evidence>
<name>A0A9D5D353_9LILI</name>
<dbReference type="SUPFAM" id="SSF54171">
    <property type="entry name" value="DNA-binding domain"/>
    <property type="match status" value="1"/>
</dbReference>
<dbReference type="GO" id="GO:0009522">
    <property type="term" value="C:photosystem I"/>
    <property type="evidence" value="ECO:0007669"/>
    <property type="project" value="UniProtKB-KW"/>
</dbReference>
<comment type="similarity">
    <text evidence="16">Belongs to the light-harvesting chlorophyll a/b-binding (LHC) protein family.</text>
</comment>
<keyword evidence="8 16" id="KW-0934">Plastid</keyword>
<feature type="binding site" evidence="15">
    <location>
        <position position="302"/>
    </location>
    <ligand>
        <name>chlorophyll a</name>
        <dbReference type="ChEBI" id="CHEBI:58416"/>
        <label>1</label>
    </ligand>
</feature>
<comment type="subcellular location">
    <subcellularLocation>
        <location evidence="2">Nucleus</location>
    </subcellularLocation>
    <subcellularLocation>
        <location evidence="3 16">Plastid</location>
        <location evidence="3 16">Chloroplast thylakoid membrane</location>
    </subcellularLocation>
</comment>
<evidence type="ECO:0000313" key="20">
    <source>
        <dbReference type="Proteomes" id="UP001085076"/>
    </source>
</evidence>
<keyword evidence="14" id="KW-0539">Nucleus</keyword>
<comment type="function">
    <text evidence="1 16">The light-harvesting complex (LHC) functions as a light receptor, it captures and delivers excitation energy to photosystems with which it is closely associated.</text>
</comment>
<evidence type="ECO:0000256" key="8">
    <source>
        <dbReference type="ARBA" id="ARBA00022640"/>
    </source>
</evidence>
<keyword evidence="16" id="KW-0604">Photosystem II</keyword>
<feature type="binding site" description="axial binding residue" evidence="15">
    <location>
        <position position="233"/>
    </location>
    <ligand>
        <name>chlorophyll b</name>
        <dbReference type="ChEBI" id="CHEBI:61721"/>
        <label>1</label>
    </ligand>
    <ligandPart>
        <name>Mg</name>
        <dbReference type="ChEBI" id="CHEBI:25107"/>
    </ligandPart>
</feature>
<keyword evidence="13" id="KW-0804">Transcription</keyword>
<evidence type="ECO:0000256" key="9">
    <source>
        <dbReference type="ARBA" id="ARBA00022946"/>
    </source>
</evidence>
<feature type="binding site" evidence="15">
    <location>
        <position position="148"/>
    </location>
    <ligand>
        <name>chlorophyll a</name>
        <dbReference type="ChEBI" id="CHEBI:58416"/>
        <label>1</label>
    </ligand>
</feature>
<dbReference type="Gene3D" id="1.10.3460.10">
    <property type="entry name" value="Chlorophyll a/b binding protein domain"/>
    <property type="match status" value="1"/>
</dbReference>
<dbReference type="InterPro" id="IPR016177">
    <property type="entry name" value="DNA-bd_dom_sf"/>
</dbReference>
<keyword evidence="11" id="KW-0805">Transcription regulation</keyword>
<keyword evidence="5 15" id="KW-0148">Chlorophyll</keyword>
<evidence type="ECO:0000259" key="18">
    <source>
        <dbReference type="PROSITE" id="PS51032"/>
    </source>
</evidence>
<evidence type="ECO:0000256" key="6">
    <source>
        <dbReference type="ARBA" id="ARBA00022528"/>
    </source>
</evidence>
<evidence type="ECO:0000256" key="12">
    <source>
        <dbReference type="ARBA" id="ARBA00023125"/>
    </source>
</evidence>
<proteinExistence type="inferred from homology"/>
<keyword evidence="20" id="KW-1185">Reference proteome</keyword>